<dbReference type="PANTHER" id="PTHR24045:SF0">
    <property type="entry name" value="N-ACETYLGLUCOSAMINE-1-PHOSPHOTRANSFERASE SUBUNITS ALPHA_BETA"/>
    <property type="match status" value="1"/>
</dbReference>
<proteinExistence type="inferred from homology"/>
<evidence type="ECO:0000313" key="6">
    <source>
        <dbReference type="EMBL" id="MCL6270768.1"/>
    </source>
</evidence>
<evidence type="ECO:0000256" key="3">
    <source>
        <dbReference type="ARBA" id="ARBA00023169"/>
    </source>
</evidence>
<keyword evidence="3" id="KW-0270">Exopolysaccharide synthesis</keyword>
<evidence type="ECO:0000313" key="7">
    <source>
        <dbReference type="Proteomes" id="UP001203338"/>
    </source>
</evidence>
<keyword evidence="7" id="KW-1185">Reference proteome</keyword>
<comment type="similarity">
    <text evidence="1">Belongs to the stealth family.</text>
</comment>
<feature type="domain" description="Stealth protein CR2 conserved region 2" evidence="4">
    <location>
        <begin position="239"/>
        <end position="341"/>
    </location>
</feature>
<feature type="domain" description="Stealth protein CR3 conserved region 3" evidence="5">
    <location>
        <begin position="390"/>
        <end position="437"/>
    </location>
</feature>
<dbReference type="Pfam" id="PF11380">
    <property type="entry name" value="Stealth_CR2"/>
    <property type="match status" value="1"/>
</dbReference>
<evidence type="ECO:0000256" key="2">
    <source>
        <dbReference type="ARBA" id="ARBA00022679"/>
    </source>
</evidence>
<evidence type="ECO:0000259" key="5">
    <source>
        <dbReference type="Pfam" id="PF17102"/>
    </source>
</evidence>
<accession>A0ABT0PHB9</accession>
<dbReference type="EMBL" id="JAMFLX010000016">
    <property type="protein sequence ID" value="MCL6270768.1"/>
    <property type="molecule type" value="Genomic_DNA"/>
</dbReference>
<protein>
    <submittedName>
        <fullName evidence="6">Stealth conserved region 3 domain-containing protein</fullName>
    </submittedName>
</protein>
<dbReference type="InterPro" id="IPR031357">
    <property type="entry name" value="Stealth_CR3"/>
</dbReference>
<dbReference type="PANTHER" id="PTHR24045">
    <property type="match status" value="1"/>
</dbReference>
<gene>
    <name evidence="6" type="ORF">M3P05_12620</name>
</gene>
<evidence type="ECO:0000256" key="1">
    <source>
        <dbReference type="ARBA" id="ARBA00007583"/>
    </source>
</evidence>
<reference evidence="6 7" key="1">
    <citation type="submission" date="2022-05" db="EMBL/GenBank/DDBJ databases">
        <authorList>
            <person name="Park J.-S."/>
        </authorList>
    </citation>
    <scope>NUCLEOTIDE SEQUENCE [LARGE SCALE GENOMIC DNA]</scope>
    <source>
        <strain evidence="6 7">2012CJ34-2</strain>
    </source>
</reference>
<keyword evidence="2" id="KW-0808">Transferase</keyword>
<dbReference type="RefSeq" id="WP_249700054.1">
    <property type="nucleotide sequence ID" value="NZ_JAMFLX010000016.1"/>
</dbReference>
<sequence length="722" mass="83989">MNKKIRKLVNNPNRFFFDYFAKRLGNDTKSKKIETVPGRAKSNYILPASFQIDKKIHPLIQVAKTFELKTGACSGHPDQSLLVSSLQHLIVLQYVCWLAHGFGCEVRLYTLGGAVDISIKGSDLLNINKIEGVFSEFYKKSDYVVEIVGEFENNFAAHLFIYDEQDELFIVRSNKAYVKKCLKNKFANIYPDVINNFGGYEFGTPWPVDIIYTWVNKDDEGWVEKWNSNFPEKPFDPDRFSSKDELKYSLRALCKFLPWFHNVYIVSNCDRPTWLKDHPGVKWVNHEEIFPSSDMLPTFNSHAIEACLHRIDGLNERFIYFNDDMFVNRPCYYHDFYDEMGRTICHFEPYGMIIDGNHFDQEKDYLSPSINSQNIIKAHCPEYLATKLHKHSPYALRKSVVNEIENLCPDEFQATRSARLRTPNDLNITSFLYHHYAIAKGKAVAGDFPYLIVRPKNFEQIKGKKVRKYQYICFNDGDGSATDKDYTKNYYEVVNKLYTNKGDFEIEHKSWSSVQISKTIMAYVKREHRIPLIRKKIGDAKVSLDDGSWGLWGNAKKSWLTFDMDADYHMVIQDDSVVCDNFYVRLAEVFSRQPFKSVTSLFYRYKSRKTHFELNEAARSNRVNKGFYFPRLQWATGVVVPKELVANMVRFADKLPEKKFKNIDDLRFSKFFTECEKIEVYYPLPSLVDQSIDCGSTIGNGDNIGRQATWFIDKVGNDLTDV</sequence>
<name>A0ABT0PHB9_9GAMM</name>
<organism evidence="6 7">
    <name type="scientific">Parendozoicomonas callyspongiae</name>
    <dbReference type="NCBI Taxonomy" id="2942213"/>
    <lineage>
        <taxon>Bacteria</taxon>
        <taxon>Pseudomonadati</taxon>
        <taxon>Pseudomonadota</taxon>
        <taxon>Gammaproteobacteria</taxon>
        <taxon>Oceanospirillales</taxon>
        <taxon>Endozoicomonadaceae</taxon>
        <taxon>Parendozoicomonas</taxon>
    </lineage>
</organism>
<evidence type="ECO:0000259" key="4">
    <source>
        <dbReference type="Pfam" id="PF11380"/>
    </source>
</evidence>
<dbReference type="Proteomes" id="UP001203338">
    <property type="component" value="Unassembled WGS sequence"/>
</dbReference>
<dbReference type="Pfam" id="PF17102">
    <property type="entry name" value="Stealth_CR3"/>
    <property type="match status" value="1"/>
</dbReference>
<comment type="caution">
    <text evidence="6">The sequence shown here is derived from an EMBL/GenBank/DDBJ whole genome shotgun (WGS) entry which is preliminary data.</text>
</comment>
<dbReference type="InterPro" id="IPR047141">
    <property type="entry name" value="Stealth"/>
</dbReference>
<dbReference type="InterPro" id="IPR021520">
    <property type="entry name" value="Stealth_CR2"/>
</dbReference>